<dbReference type="Gene3D" id="3.30.70.2390">
    <property type="match status" value="1"/>
</dbReference>
<dbReference type="Pfam" id="PF13399">
    <property type="entry name" value="LytR_C"/>
    <property type="match status" value="1"/>
</dbReference>
<protein>
    <recommendedName>
        <fullName evidence="3">LytR/CpsA/Psr regulator C-terminal domain-containing protein</fullName>
    </recommendedName>
</protein>
<proteinExistence type="predicted"/>
<comment type="caution">
    <text evidence="4">The sequence shown here is derived from an EMBL/GenBank/DDBJ whole genome shotgun (WGS) entry which is preliminary data.</text>
</comment>
<sequence length="165" mass="17121">MNERVPDSSGLPLRAMVMVLIFLGGVFLLVAFQAMSSSGPSTSTSATTSQSTSANAETTTSEAPAPKPEVRVYNISEVEGAAARVAEQLTGAEWVVSETGNLGELVGPEGPPELPGVVENTVYYGEAEGEKEAAEEIGTLLQAPVHPRSPEISWQPPGVIVVVTG</sequence>
<accession>A0A2G5PHE1</accession>
<evidence type="ECO:0000259" key="3">
    <source>
        <dbReference type="Pfam" id="PF13399"/>
    </source>
</evidence>
<dbReference type="AlphaFoldDB" id="A0A2G5PHE1"/>
<evidence type="ECO:0000256" key="1">
    <source>
        <dbReference type="SAM" id="MobiDB-lite"/>
    </source>
</evidence>
<dbReference type="Proteomes" id="UP000230551">
    <property type="component" value="Unassembled WGS sequence"/>
</dbReference>
<dbReference type="OrthoDB" id="4427486at2"/>
<evidence type="ECO:0000313" key="5">
    <source>
        <dbReference type="Proteomes" id="UP000230551"/>
    </source>
</evidence>
<feature type="domain" description="LytR/CpsA/Psr regulator C-terminal" evidence="3">
    <location>
        <begin position="69"/>
        <end position="163"/>
    </location>
</feature>
<organism evidence="4 5">
    <name type="scientific">Mycolicibacterium brumae</name>
    <dbReference type="NCBI Taxonomy" id="85968"/>
    <lineage>
        <taxon>Bacteria</taxon>
        <taxon>Bacillati</taxon>
        <taxon>Actinomycetota</taxon>
        <taxon>Actinomycetes</taxon>
        <taxon>Mycobacteriales</taxon>
        <taxon>Mycobacteriaceae</taxon>
        <taxon>Mycolicibacterium</taxon>
    </lineage>
</organism>
<gene>
    <name evidence="4" type="ORF">CQY22_000235</name>
</gene>
<dbReference type="STRING" id="85968.GCA_900073015_01798"/>
<dbReference type="InterPro" id="IPR027381">
    <property type="entry name" value="LytR/CpsA/Psr_C"/>
</dbReference>
<feature type="region of interest" description="Disordered" evidence="1">
    <location>
        <begin position="38"/>
        <end position="70"/>
    </location>
</feature>
<dbReference type="EMBL" id="PDCN02000001">
    <property type="protein sequence ID" value="PIB77728.1"/>
    <property type="molecule type" value="Genomic_DNA"/>
</dbReference>
<reference evidence="4 5" key="1">
    <citation type="journal article" date="2017" name="Infect. Genet. Evol.">
        <title>The new phylogeny of the genus Mycobacterium: The old and the news.</title>
        <authorList>
            <person name="Tortoli E."/>
            <person name="Fedrizzi T."/>
            <person name="Meehan C.J."/>
            <person name="Trovato A."/>
            <person name="Grottola A."/>
            <person name="Giacobazzi E."/>
            <person name="Serpini G.F."/>
            <person name="Tagliazucchi S."/>
            <person name="Fabio A."/>
            <person name="Bettua C."/>
            <person name="Bertorelli R."/>
            <person name="Frascaro F."/>
            <person name="De Sanctis V."/>
            <person name="Pecorari M."/>
            <person name="Jousson O."/>
            <person name="Segata N."/>
            <person name="Cirillo D.M."/>
        </authorList>
    </citation>
    <scope>NUCLEOTIDE SEQUENCE [LARGE SCALE GENOMIC DNA]</scope>
    <source>
        <strain evidence="4 5">CIP1034565</strain>
    </source>
</reference>
<keyword evidence="2" id="KW-0472">Membrane</keyword>
<keyword evidence="5" id="KW-1185">Reference proteome</keyword>
<feature type="compositionally biased region" description="Low complexity" evidence="1">
    <location>
        <begin position="38"/>
        <end position="64"/>
    </location>
</feature>
<dbReference type="RefSeq" id="WP_090588911.1">
    <property type="nucleotide sequence ID" value="NZ_CP104302.1"/>
</dbReference>
<feature type="transmembrane region" description="Helical" evidence="2">
    <location>
        <begin position="12"/>
        <end position="32"/>
    </location>
</feature>
<evidence type="ECO:0000313" key="4">
    <source>
        <dbReference type="EMBL" id="PIB77728.1"/>
    </source>
</evidence>
<keyword evidence="2" id="KW-0812">Transmembrane</keyword>
<name>A0A2G5PHE1_9MYCO</name>
<keyword evidence="2" id="KW-1133">Transmembrane helix</keyword>
<evidence type="ECO:0000256" key="2">
    <source>
        <dbReference type="SAM" id="Phobius"/>
    </source>
</evidence>